<evidence type="ECO:0000256" key="6">
    <source>
        <dbReference type="ARBA" id="ARBA00023136"/>
    </source>
</evidence>
<dbReference type="EMBL" id="CP063304">
    <property type="protein sequence ID" value="QOV18745.1"/>
    <property type="molecule type" value="Genomic_DNA"/>
</dbReference>
<dbReference type="InterPro" id="IPR000515">
    <property type="entry name" value="MetI-like"/>
</dbReference>
<keyword evidence="6 7" id="KW-0472">Membrane</keyword>
<dbReference type="CDD" id="cd06261">
    <property type="entry name" value="TM_PBP2"/>
    <property type="match status" value="1"/>
</dbReference>
<evidence type="ECO:0000256" key="4">
    <source>
        <dbReference type="ARBA" id="ARBA00022692"/>
    </source>
</evidence>
<evidence type="ECO:0000256" key="3">
    <source>
        <dbReference type="ARBA" id="ARBA00022475"/>
    </source>
</evidence>
<evidence type="ECO:0000256" key="1">
    <source>
        <dbReference type="ARBA" id="ARBA00004651"/>
    </source>
</evidence>
<evidence type="ECO:0000256" key="7">
    <source>
        <dbReference type="RuleBase" id="RU363032"/>
    </source>
</evidence>
<feature type="transmembrane region" description="Helical" evidence="7">
    <location>
        <begin position="247"/>
        <end position="265"/>
    </location>
</feature>
<feature type="transmembrane region" description="Helical" evidence="7">
    <location>
        <begin position="214"/>
        <end position="235"/>
    </location>
</feature>
<evidence type="ECO:0000256" key="2">
    <source>
        <dbReference type="ARBA" id="ARBA00022448"/>
    </source>
</evidence>
<dbReference type="PANTHER" id="PTHR43744">
    <property type="entry name" value="ABC TRANSPORTER PERMEASE PROTEIN MG189-RELATED-RELATED"/>
    <property type="match status" value="1"/>
</dbReference>
<dbReference type="AlphaFoldDB" id="A0A7M2REI2"/>
<proteinExistence type="inferred from homology"/>
<accession>A0A7M2REI2</accession>
<keyword evidence="10" id="KW-1185">Reference proteome</keyword>
<dbReference type="GO" id="GO:0055085">
    <property type="term" value="P:transmembrane transport"/>
    <property type="evidence" value="ECO:0007669"/>
    <property type="project" value="InterPro"/>
</dbReference>
<dbReference type="Gene3D" id="1.10.3720.10">
    <property type="entry name" value="MetI-like"/>
    <property type="match status" value="1"/>
</dbReference>
<keyword evidence="4 7" id="KW-0812">Transmembrane</keyword>
<keyword evidence="5 7" id="KW-1133">Transmembrane helix</keyword>
<protein>
    <submittedName>
        <fullName evidence="9">Carbohydrate ABC transporter permease</fullName>
    </submittedName>
</protein>
<feature type="domain" description="ABC transmembrane type-1" evidence="8">
    <location>
        <begin position="73"/>
        <end position="265"/>
    </location>
</feature>
<feature type="transmembrane region" description="Helical" evidence="7">
    <location>
        <begin position="12"/>
        <end position="32"/>
    </location>
</feature>
<feature type="transmembrane region" description="Helical" evidence="7">
    <location>
        <begin position="108"/>
        <end position="131"/>
    </location>
</feature>
<dbReference type="PANTHER" id="PTHR43744:SF6">
    <property type="entry name" value="ABC TRANSPORTER PERMEASE PROTEIN YESQ-RELATED"/>
    <property type="match status" value="1"/>
</dbReference>
<comment type="subcellular location">
    <subcellularLocation>
        <location evidence="1 7">Cell membrane</location>
        <topology evidence="1 7">Multi-pass membrane protein</topology>
    </subcellularLocation>
</comment>
<name>A0A7M2REI2_9FIRM</name>
<dbReference type="GO" id="GO:0005886">
    <property type="term" value="C:plasma membrane"/>
    <property type="evidence" value="ECO:0007669"/>
    <property type="project" value="UniProtKB-SubCell"/>
</dbReference>
<evidence type="ECO:0000259" key="8">
    <source>
        <dbReference type="PROSITE" id="PS50928"/>
    </source>
</evidence>
<evidence type="ECO:0000256" key="5">
    <source>
        <dbReference type="ARBA" id="ARBA00022989"/>
    </source>
</evidence>
<keyword evidence="3" id="KW-1003">Cell membrane</keyword>
<sequence>MKRIHHMNLLLKYVFLILVGILLIFPLVYMVFGSFKTNQEIFGSIKILPKSFDFTGYREGWKGSGKISFGVYLWNSFKLVVPTVILTVISSILTAYGFVRFTFPGKKLFFTIMMLLMMLPASVLLVPRYLIFVKLNWVDSYNVFWIPAALATSSFFVYMFIQFFRGIPSELDEAARIDGCSSFRILLLILLPLSKPAVISAIIFQFIWTWNDFFQQYIYISSVYNYTVSLGLRMAIDTTTTIEWRNILSMSVVAVLPCVLIFFFLQKYFVEGIATSGLKG</sequence>
<dbReference type="KEGG" id="bliq:INP51_12130"/>
<feature type="transmembrane region" description="Helical" evidence="7">
    <location>
        <begin position="79"/>
        <end position="99"/>
    </location>
</feature>
<keyword evidence="2 7" id="KW-0813">Transport</keyword>
<organism evidence="9 10">
    <name type="scientific">Blautia liquoris</name>
    <dbReference type="NCBI Taxonomy" id="2779518"/>
    <lineage>
        <taxon>Bacteria</taxon>
        <taxon>Bacillati</taxon>
        <taxon>Bacillota</taxon>
        <taxon>Clostridia</taxon>
        <taxon>Lachnospirales</taxon>
        <taxon>Lachnospiraceae</taxon>
        <taxon>Blautia</taxon>
    </lineage>
</organism>
<feature type="transmembrane region" description="Helical" evidence="7">
    <location>
        <begin position="143"/>
        <end position="164"/>
    </location>
</feature>
<dbReference type="RefSeq" id="WP_193735107.1">
    <property type="nucleotide sequence ID" value="NZ_CP063304.1"/>
</dbReference>
<reference evidence="9 10" key="1">
    <citation type="submission" date="2020-10" db="EMBL/GenBank/DDBJ databases">
        <title>Blautia liquoris sp.nov., isolated from the mud in a fermentation cellar used for the production of Chinese strong-flavoured liquor.</title>
        <authorList>
            <person name="Lu L."/>
        </authorList>
    </citation>
    <scope>NUCLEOTIDE SEQUENCE [LARGE SCALE GENOMIC DNA]</scope>
    <source>
        <strain evidence="9 10">LZLJ-3</strain>
    </source>
</reference>
<feature type="transmembrane region" description="Helical" evidence="7">
    <location>
        <begin position="185"/>
        <end position="208"/>
    </location>
</feature>
<dbReference type="InterPro" id="IPR035906">
    <property type="entry name" value="MetI-like_sf"/>
</dbReference>
<dbReference type="SUPFAM" id="SSF161098">
    <property type="entry name" value="MetI-like"/>
    <property type="match status" value="1"/>
</dbReference>
<dbReference type="Pfam" id="PF00528">
    <property type="entry name" value="BPD_transp_1"/>
    <property type="match status" value="1"/>
</dbReference>
<dbReference type="PROSITE" id="PS50928">
    <property type="entry name" value="ABC_TM1"/>
    <property type="match status" value="1"/>
</dbReference>
<evidence type="ECO:0000313" key="10">
    <source>
        <dbReference type="Proteomes" id="UP000593601"/>
    </source>
</evidence>
<gene>
    <name evidence="9" type="ORF">INP51_12130</name>
</gene>
<evidence type="ECO:0000313" key="9">
    <source>
        <dbReference type="EMBL" id="QOV18745.1"/>
    </source>
</evidence>
<comment type="similarity">
    <text evidence="7">Belongs to the binding-protein-dependent transport system permease family.</text>
</comment>
<dbReference type="Proteomes" id="UP000593601">
    <property type="component" value="Chromosome"/>
</dbReference>